<dbReference type="Gene3D" id="3.30.420.10">
    <property type="entry name" value="Ribonuclease H-like superfamily/Ribonuclease H"/>
    <property type="match status" value="1"/>
</dbReference>
<dbReference type="PROSITE" id="PS50994">
    <property type="entry name" value="INTEGRASE"/>
    <property type="match status" value="1"/>
</dbReference>
<dbReference type="NCBIfam" id="NF033563">
    <property type="entry name" value="transpos_IS30"/>
    <property type="match status" value="1"/>
</dbReference>
<dbReference type="InterPro" id="IPR053392">
    <property type="entry name" value="Transposase_IS30-like"/>
</dbReference>
<gene>
    <name evidence="2" type="ORF">HMPREF0634_0920</name>
</gene>
<dbReference type="GO" id="GO:0015074">
    <property type="term" value="P:DNA integration"/>
    <property type="evidence" value="ECO:0007669"/>
    <property type="project" value="InterPro"/>
</dbReference>
<feature type="domain" description="Integrase catalytic" evidence="1">
    <location>
        <begin position="41"/>
        <end position="208"/>
    </location>
</feature>
<evidence type="ECO:0000313" key="3">
    <source>
        <dbReference type="Proteomes" id="UP000003244"/>
    </source>
</evidence>
<dbReference type="InterPro" id="IPR036397">
    <property type="entry name" value="RNaseH_sf"/>
</dbReference>
<dbReference type="GO" id="GO:0032196">
    <property type="term" value="P:transposition"/>
    <property type="evidence" value="ECO:0007669"/>
    <property type="project" value="TreeGrafter"/>
</dbReference>
<evidence type="ECO:0000259" key="1">
    <source>
        <dbReference type="PROSITE" id="PS50994"/>
    </source>
</evidence>
<reference evidence="2 3" key="1">
    <citation type="submission" date="2010-08" db="EMBL/GenBank/DDBJ databases">
        <authorList>
            <person name="Harkins D.M."/>
            <person name="Madupu R."/>
            <person name="Durkin A.S."/>
            <person name="Torralba M."/>
            <person name="Methe B."/>
            <person name="Sutton G.G."/>
            <person name="Nelson K.E."/>
        </authorList>
    </citation>
    <scope>NUCLEOTIDE SEQUENCE [LARGE SCALE GENOMIC DNA]</scope>
    <source>
        <strain evidence="2 3">DSM 17678</strain>
    </source>
</reference>
<dbReference type="PANTHER" id="PTHR10948">
    <property type="entry name" value="TRANSPOSASE"/>
    <property type="match status" value="1"/>
</dbReference>
<dbReference type="InterPro" id="IPR051917">
    <property type="entry name" value="Transposase-Integrase"/>
</dbReference>
<dbReference type="InterPro" id="IPR012337">
    <property type="entry name" value="RNaseH-like_sf"/>
</dbReference>
<protein>
    <submittedName>
        <fullName evidence="2">Integrase core domain protein</fullName>
    </submittedName>
</protein>
<dbReference type="SUPFAM" id="SSF53098">
    <property type="entry name" value="Ribonuclease H-like"/>
    <property type="match status" value="1"/>
</dbReference>
<sequence>MYRYVDLGLMGTRNHNLLEKLKRNTKAQHIRKNKKKLGRSIEERPKEVENRQEFGHWEADLVVGQKSGNDQVLLTLVERKSREYWMLPIKNCHADFVMEAFHVLQKTYSEHFNQVFKTITIDNSSGFSRLSELEELTETLVFYTHPYTSCEKGTNERHNGIIRRFIPKGKRISDFDVDYIADIEIWCNSLPRKILNYRTPDEVFEDELDLIYRQTAS</sequence>
<accession>E0E1J5</accession>
<name>E0E1J5_9FIRM</name>
<dbReference type="GO" id="GO:0003676">
    <property type="term" value="F:nucleic acid binding"/>
    <property type="evidence" value="ECO:0007669"/>
    <property type="project" value="InterPro"/>
</dbReference>
<keyword evidence="3" id="KW-1185">Reference proteome</keyword>
<dbReference type="Proteomes" id="UP000003244">
    <property type="component" value="Unassembled WGS sequence"/>
</dbReference>
<proteinExistence type="predicted"/>
<organism evidence="2 3">
    <name type="scientific">Peptostreptococcus stomatis DSM 17678</name>
    <dbReference type="NCBI Taxonomy" id="596315"/>
    <lineage>
        <taxon>Bacteria</taxon>
        <taxon>Bacillati</taxon>
        <taxon>Bacillota</taxon>
        <taxon>Clostridia</taxon>
        <taxon>Peptostreptococcales</taxon>
        <taxon>Peptostreptococcaceae</taxon>
        <taxon>Peptostreptococcus</taxon>
    </lineage>
</organism>
<dbReference type="AlphaFoldDB" id="E0E1J5"/>
<dbReference type="eggNOG" id="COG2826">
    <property type="taxonomic scope" value="Bacteria"/>
</dbReference>
<dbReference type="GO" id="GO:0005829">
    <property type="term" value="C:cytosol"/>
    <property type="evidence" value="ECO:0007669"/>
    <property type="project" value="TreeGrafter"/>
</dbReference>
<dbReference type="EMBL" id="ADGQ01000018">
    <property type="protein sequence ID" value="EFM65206.1"/>
    <property type="molecule type" value="Genomic_DNA"/>
</dbReference>
<dbReference type="InterPro" id="IPR001584">
    <property type="entry name" value="Integrase_cat-core"/>
</dbReference>
<evidence type="ECO:0000313" key="2">
    <source>
        <dbReference type="EMBL" id="EFM65206.1"/>
    </source>
</evidence>
<comment type="caution">
    <text evidence="2">The sequence shown here is derived from an EMBL/GenBank/DDBJ whole genome shotgun (WGS) entry which is preliminary data.</text>
</comment>
<dbReference type="PANTHER" id="PTHR10948:SF23">
    <property type="entry name" value="TRANSPOSASE INSI FOR INSERTION SEQUENCE ELEMENT IS30A-RELATED"/>
    <property type="match status" value="1"/>
</dbReference>
<dbReference type="GO" id="GO:0004803">
    <property type="term" value="F:transposase activity"/>
    <property type="evidence" value="ECO:0007669"/>
    <property type="project" value="TreeGrafter"/>
</dbReference>